<feature type="region of interest" description="Disordered" evidence="1">
    <location>
        <begin position="373"/>
        <end position="455"/>
    </location>
</feature>
<feature type="transmembrane region" description="Helical" evidence="2">
    <location>
        <begin position="167"/>
        <end position="188"/>
    </location>
</feature>
<dbReference type="RefSeq" id="WP_307634531.1">
    <property type="nucleotide sequence ID" value="NZ_JAUSQL010000001.1"/>
</dbReference>
<dbReference type="EMBL" id="JAUSQL010000001">
    <property type="protein sequence ID" value="MDP9831976.1"/>
    <property type="molecule type" value="Genomic_DNA"/>
</dbReference>
<protein>
    <recommendedName>
        <fullName evidence="5">Integral membrane protein</fullName>
    </recommendedName>
</protein>
<proteinExistence type="predicted"/>
<keyword evidence="2" id="KW-1133">Transmembrane helix</keyword>
<feature type="transmembrane region" description="Helical" evidence="2">
    <location>
        <begin position="105"/>
        <end position="123"/>
    </location>
</feature>
<evidence type="ECO:0008006" key="5">
    <source>
        <dbReference type="Google" id="ProtNLM"/>
    </source>
</evidence>
<keyword evidence="2" id="KW-0472">Membrane</keyword>
<reference evidence="3 4" key="1">
    <citation type="submission" date="2023-07" db="EMBL/GenBank/DDBJ databases">
        <title>Sequencing the genomes of 1000 actinobacteria strains.</title>
        <authorList>
            <person name="Klenk H.-P."/>
        </authorList>
    </citation>
    <scope>NUCLEOTIDE SEQUENCE [LARGE SCALE GENOMIC DNA]</scope>
    <source>
        <strain evidence="3 4">DSM 19515</strain>
    </source>
</reference>
<dbReference type="Proteomes" id="UP001230145">
    <property type="component" value="Unassembled WGS sequence"/>
</dbReference>
<sequence>MKTIDLSRELTVARGAIAPIFFGWLTMAVIATGFYTLTASAPTLGETTWHDVARMGTGWWMTALGGQTAIQGVTISLMPTLVTFIMAYVSVVLFRRRGVARWAEVASAALTQAAVVAAIGVLVRPAGAWWPAIIGGAIMGGLTAAWAGNKTLLTWAWLRRALPRTGIFLGVLAALTTVVVAVACVSGWSRIVQIHGYYLTGAVGTVGLILLQLAHLPTVFIWALAWMLGPGFAVGQGTNYSVLGVESAPLPAIPILGALPSVGEGYPWLLGALAAVFFVLGAVVTRWEGKPLGASLLDSGLAVFLGAFAVAAVAAMGTGSIGPERLAETGPVPAAMFSMALLVLGLPFLLGALVHPQTLAFLRARGSATADWAADRRESAKRRARERAAERGESEDNGFDEPRPAEQDAAAQDFAEQDSPELPIQEAGDLKADTTPVVSPPETETVLRVDGAGRD</sequence>
<comment type="caution">
    <text evidence="3">The sequence shown here is derived from an EMBL/GenBank/DDBJ whole genome shotgun (WGS) entry which is preliminary data.</text>
</comment>
<feature type="compositionally biased region" description="Basic and acidic residues" evidence="1">
    <location>
        <begin position="386"/>
        <end position="406"/>
    </location>
</feature>
<accession>A0ABT9PHK7</accession>
<name>A0ABT9PHK7_9ACTO</name>
<feature type="transmembrane region" description="Helical" evidence="2">
    <location>
        <begin position="12"/>
        <end position="35"/>
    </location>
</feature>
<feature type="transmembrane region" description="Helical" evidence="2">
    <location>
        <begin position="296"/>
        <end position="315"/>
    </location>
</feature>
<gene>
    <name evidence="3" type="ORF">J2S45_000655</name>
</gene>
<dbReference type="InterPro" id="IPR045931">
    <property type="entry name" value="DUF6350"/>
</dbReference>
<feature type="transmembrane region" description="Helical" evidence="2">
    <location>
        <begin position="69"/>
        <end position="93"/>
    </location>
</feature>
<organism evidence="3 4">
    <name type="scientific">Trueperella abortisuis</name>
    <dbReference type="NCBI Taxonomy" id="445930"/>
    <lineage>
        <taxon>Bacteria</taxon>
        <taxon>Bacillati</taxon>
        <taxon>Actinomycetota</taxon>
        <taxon>Actinomycetes</taxon>
        <taxon>Actinomycetales</taxon>
        <taxon>Actinomycetaceae</taxon>
        <taxon>Trueperella</taxon>
    </lineage>
</organism>
<feature type="compositionally biased region" description="Low complexity" evidence="1">
    <location>
        <begin position="434"/>
        <end position="444"/>
    </location>
</feature>
<evidence type="ECO:0000256" key="1">
    <source>
        <dbReference type="SAM" id="MobiDB-lite"/>
    </source>
</evidence>
<feature type="compositionally biased region" description="Basic and acidic residues" evidence="1">
    <location>
        <begin position="445"/>
        <end position="455"/>
    </location>
</feature>
<evidence type="ECO:0000313" key="4">
    <source>
        <dbReference type="Proteomes" id="UP001230145"/>
    </source>
</evidence>
<dbReference type="Pfam" id="PF19877">
    <property type="entry name" value="DUF6350"/>
    <property type="match status" value="1"/>
</dbReference>
<feature type="transmembrane region" description="Helical" evidence="2">
    <location>
        <begin position="265"/>
        <end position="284"/>
    </location>
</feature>
<evidence type="ECO:0000313" key="3">
    <source>
        <dbReference type="EMBL" id="MDP9831976.1"/>
    </source>
</evidence>
<feature type="transmembrane region" description="Helical" evidence="2">
    <location>
        <begin position="335"/>
        <end position="355"/>
    </location>
</feature>
<evidence type="ECO:0000256" key="2">
    <source>
        <dbReference type="SAM" id="Phobius"/>
    </source>
</evidence>
<feature type="transmembrane region" description="Helical" evidence="2">
    <location>
        <begin position="129"/>
        <end position="147"/>
    </location>
</feature>
<keyword evidence="2" id="KW-0812">Transmembrane</keyword>
<keyword evidence="4" id="KW-1185">Reference proteome</keyword>